<reference evidence="2 3" key="1">
    <citation type="submission" date="2014-04" db="EMBL/GenBank/DDBJ databases">
        <authorList>
            <consortium name="DOE Joint Genome Institute"/>
            <person name="Kuo A."/>
            <person name="Tarkka M."/>
            <person name="Buscot F."/>
            <person name="Kohler A."/>
            <person name="Nagy L.G."/>
            <person name="Floudas D."/>
            <person name="Copeland A."/>
            <person name="Barry K.W."/>
            <person name="Cichocki N."/>
            <person name="Veneault-Fourrey C."/>
            <person name="LaButti K."/>
            <person name="Lindquist E.A."/>
            <person name="Lipzen A."/>
            <person name="Lundell T."/>
            <person name="Morin E."/>
            <person name="Murat C."/>
            <person name="Sun H."/>
            <person name="Tunlid A."/>
            <person name="Henrissat B."/>
            <person name="Grigoriev I.V."/>
            <person name="Hibbett D.S."/>
            <person name="Martin F."/>
            <person name="Nordberg H.P."/>
            <person name="Cantor M.N."/>
            <person name="Hua S.X."/>
        </authorList>
    </citation>
    <scope>NUCLEOTIDE SEQUENCE [LARGE SCALE GENOMIC DNA]</scope>
    <source>
        <strain evidence="2 3">F 1598</strain>
    </source>
</reference>
<evidence type="ECO:0000256" key="1">
    <source>
        <dbReference type="SAM" id="Phobius"/>
    </source>
</evidence>
<gene>
    <name evidence="2" type="ORF">PILCRDRAFT_173807</name>
</gene>
<dbReference type="STRING" id="765440.A0A0C3CKH2"/>
<sequence length="218" mass="25060">MWPTSKDDNDLLKECAPSIAFIAAFEVLRWTSYWPNMTISVPLAQLTGTFLETFAYGIYIVIFPRCLDILRKRDVKRSLMSYLLATMWIGFVLITVHVVVDVVRAVQAFAGNMDVPGSPEKYYAIVNTALDRTKTSTYVSETLLADTLLVYRTYIVWGRKYWVVIVPILLLGSDAGLTGEQRPSICRFRSFKIFLHRHTRFKSSLHLSHRLQDMEDKP</sequence>
<keyword evidence="1" id="KW-0812">Transmembrane</keyword>
<dbReference type="HOGENOM" id="CLU_1267317_0_0_1"/>
<evidence type="ECO:0000313" key="3">
    <source>
        <dbReference type="Proteomes" id="UP000054166"/>
    </source>
</evidence>
<keyword evidence="1" id="KW-1133">Transmembrane helix</keyword>
<feature type="transmembrane region" description="Helical" evidence="1">
    <location>
        <begin position="43"/>
        <end position="67"/>
    </location>
</feature>
<dbReference type="OrthoDB" id="3269446at2759"/>
<evidence type="ECO:0000313" key="2">
    <source>
        <dbReference type="EMBL" id="KIM90157.1"/>
    </source>
</evidence>
<proteinExistence type="predicted"/>
<accession>A0A0C3CKH2</accession>
<organism evidence="2 3">
    <name type="scientific">Piloderma croceum (strain F 1598)</name>
    <dbReference type="NCBI Taxonomy" id="765440"/>
    <lineage>
        <taxon>Eukaryota</taxon>
        <taxon>Fungi</taxon>
        <taxon>Dikarya</taxon>
        <taxon>Basidiomycota</taxon>
        <taxon>Agaricomycotina</taxon>
        <taxon>Agaricomycetes</taxon>
        <taxon>Agaricomycetidae</taxon>
        <taxon>Atheliales</taxon>
        <taxon>Atheliaceae</taxon>
        <taxon>Piloderma</taxon>
    </lineage>
</organism>
<feature type="transmembrane region" description="Helical" evidence="1">
    <location>
        <begin position="79"/>
        <end position="100"/>
    </location>
</feature>
<keyword evidence="1" id="KW-0472">Membrane</keyword>
<dbReference type="EMBL" id="KN832973">
    <property type="protein sequence ID" value="KIM90157.1"/>
    <property type="molecule type" value="Genomic_DNA"/>
</dbReference>
<protein>
    <submittedName>
        <fullName evidence="2">Uncharacterized protein</fullName>
    </submittedName>
</protein>
<reference evidence="3" key="2">
    <citation type="submission" date="2015-01" db="EMBL/GenBank/DDBJ databases">
        <title>Evolutionary Origins and Diversification of the Mycorrhizal Mutualists.</title>
        <authorList>
            <consortium name="DOE Joint Genome Institute"/>
            <consortium name="Mycorrhizal Genomics Consortium"/>
            <person name="Kohler A."/>
            <person name="Kuo A."/>
            <person name="Nagy L.G."/>
            <person name="Floudas D."/>
            <person name="Copeland A."/>
            <person name="Barry K.W."/>
            <person name="Cichocki N."/>
            <person name="Veneault-Fourrey C."/>
            <person name="LaButti K."/>
            <person name="Lindquist E.A."/>
            <person name="Lipzen A."/>
            <person name="Lundell T."/>
            <person name="Morin E."/>
            <person name="Murat C."/>
            <person name="Riley R."/>
            <person name="Ohm R."/>
            <person name="Sun H."/>
            <person name="Tunlid A."/>
            <person name="Henrissat B."/>
            <person name="Grigoriev I.V."/>
            <person name="Hibbett D.S."/>
            <person name="Martin F."/>
        </authorList>
    </citation>
    <scope>NUCLEOTIDE SEQUENCE [LARGE SCALE GENOMIC DNA]</scope>
    <source>
        <strain evidence="3">F 1598</strain>
    </source>
</reference>
<name>A0A0C3CKH2_PILCF</name>
<keyword evidence="3" id="KW-1185">Reference proteome</keyword>
<dbReference type="InParanoid" id="A0A0C3CKH2"/>
<dbReference type="AlphaFoldDB" id="A0A0C3CKH2"/>
<dbReference type="Proteomes" id="UP000054166">
    <property type="component" value="Unassembled WGS sequence"/>
</dbReference>